<dbReference type="GO" id="GO:0005615">
    <property type="term" value="C:extracellular space"/>
    <property type="evidence" value="ECO:0007669"/>
    <property type="project" value="TreeGrafter"/>
</dbReference>
<keyword evidence="3" id="KW-0677">Repeat</keyword>
<evidence type="ECO:0000256" key="4">
    <source>
        <dbReference type="ARBA" id="ARBA00023157"/>
    </source>
</evidence>
<keyword evidence="2" id="KW-0964">Secreted</keyword>
<dbReference type="PANTHER" id="PTHR12352:SF21">
    <property type="entry name" value="SPARC-RELATED MODULAR CALCIUM-BINDING PROTEIN 2"/>
    <property type="match status" value="1"/>
</dbReference>
<comment type="caution">
    <text evidence="8">The sequence shown here is derived from an EMBL/GenBank/DDBJ whole genome shotgun (WGS) entry which is preliminary data.</text>
</comment>
<dbReference type="CDD" id="cd00191">
    <property type="entry name" value="TY"/>
    <property type="match status" value="1"/>
</dbReference>
<dbReference type="SMART" id="SM00211">
    <property type="entry name" value="TY"/>
    <property type="match status" value="1"/>
</dbReference>
<feature type="disulfide bond" evidence="5">
    <location>
        <begin position="50"/>
        <end position="70"/>
    </location>
</feature>
<evidence type="ECO:0000313" key="9">
    <source>
        <dbReference type="Proteomes" id="UP001488838"/>
    </source>
</evidence>
<evidence type="ECO:0000313" key="8">
    <source>
        <dbReference type="EMBL" id="KAK7806853.1"/>
    </source>
</evidence>
<evidence type="ECO:0000256" key="6">
    <source>
        <dbReference type="SAM" id="MobiDB-lite"/>
    </source>
</evidence>
<feature type="domain" description="Thyroglobulin type-1" evidence="7">
    <location>
        <begin position="4"/>
        <end position="70"/>
    </location>
</feature>
<dbReference type="InterPro" id="IPR036857">
    <property type="entry name" value="Thyroglobulin_1_sf"/>
</dbReference>
<dbReference type="GO" id="GO:0005604">
    <property type="term" value="C:basement membrane"/>
    <property type="evidence" value="ECO:0007669"/>
    <property type="project" value="TreeGrafter"/>
</dbReference>
<dbReference type="PANTHER" id="PTHR12352">
    <property type="entry name" value="SECRETED MODULAR CALCIUM-BINDING PROTEIN"/>
    <property type="match status" value="1"/>
</dbReference>
<name>A0AAW0HXL4_MYOGA</name>
<keyword evidence="9" id="KW-1185">Reference proteome</keyword>
<evidence type="ECO:0000256" key="1">
    <source>
        <dbReference type="ARBA" id="ARBA00004613"/>
    </source>
</evidence>
<feature type="compositionally biased region" description="Polar residues" evidence="6">
    <location>
        <begin position="81"/>
        <end position="92"/>
    </location>
</feature>
<organism evidence="8 9">
    <name type="scientific">Myodes glareolus</name>
    <name type="common">Bank vole</name>
    <name type="synonym">Clethrionomys glareolus</name>
    <dbReference type="NCBI Taxonomy" id="447135"/>
    <lineage>
        <taxon>Eukaryota</taxon>
        <taxon>Metazoa</taxon>
        <taxon>Chordata</taxon>
        <taxon>Craniata</taxon>
        <taxon>Vertebrata</taxon>
        <taxon>Euteleostomi</taxon>
        <taxon>Mammalia</taxon>
        <taxon>Eutheria</taxon>
        <taxon>Euarchontoglires</taxon>
        <taxon>Glires</taxon>
        <taxon>Rodentia</taxon>
        <taxon>Myomorpha</taxon>
        <taxon>Muroidea</taxon>
        <taxon>Cricetidae</taxon>
        <taxon>Arvicolinae</taxon>
        <taxon>Myodes</taxon>
    </lineage>
</organism>
<dbReference type="AlphaFoldDB" id="A0AAW0HXL4"/>
<dbReference type="Proteomes" id="UP001488838">
    <property type="component" value="Unassembled WGS sequence"/>
</dbReference>
<dbReference type="GO" id="GO:0008201">
    <property type="term" value="F:heparin binding"/>
    <property type="evidence" value="ECO:0007669"/>
    <property type="project" value="TreeGrafter"/>
</dbReference>
<dbReference type="Pfam" id="PF00086">
    <property type="entry name" value="Thyroglobulin_1"/>
    <property type="match status" value="1"/>
</dbReference>
<evidence type="ECO:0000256" key="3">
    <source>
        <dbReference type="ARBA" id="ARBA00022737"/>
    </source>
</evidence>
<gene>
    <name evidence="8" type="ORF">U0070_026745</name>
</gene>
<dbReference type="PROSITE" id="PS00484">
    <property type="entry name" value="THYROGLOBULIN_1_1"/>
    <property type="match status" value="1"/>
</dbReference>
<feature type="region of interest" description="Disordered" evidence="6">
    <location>
        <begin position="63"/>
        <end position="92"/>
    </location>
</feature>
<comment type="subcellular location">
    <subcellularLocation>
        <location evidence="1">Secreted</location>
    </subcellularLocation>
</comment>
<evidence type="ECO:0000256" key="2">
    <source>
        <dbReference type="ARBA" id="ARBA00022525"/>
    </source>
</evidence>
<dbReference type="InterPro" id="IPR051950">
    <property type="entry name" value="Dev_reg/Prot_inhib"/>
</dbReference>
<protein>
    <recommendedName>
        <fullName evidence="7">Thyroglobulin type-1 domain-containing protein</fullName>
    </recommendedName>
</protein>
<feature type="disulfide bond" evidence="5">
    <location>
        <begin position="41"/>
        <end position="48"/>
    </location>
</feature>
<keyword evidence="4 5" id="KW-1015">Disulfide bond</keyword>
<dbReference type="Gene3D" id="4.10.800.10">
    <property type="entry name" value="Thyroglobulin type-1"/>
    <property type="match status" value="1"/>
</dbReference>
<dbReference type="GO" id="GO:0030198">
    <property type="term" value="P:extracellular matrix organization"/>
    <property type="evidence" value="ECO:0007669"/>
    <property type="project" value="TreeGrafter"/>
</dbReference>
<dbReference type="FunFam" id="4.10.800.10:FF:000003">
    <property type="entry name" value="SPARC-related modular calcium-binding protein 2 isoform 1"/>
    <property type="match status" value="1"/>
</dbReference>
<proteinExistence type="predicted"/>
<dbReference type="SUPFAM" id="SSF57610">
    <property type="entry name" value="Thyroglobulin type-1 domain"/>
    <property type="match status" value="1"/>
</dbReference>
<accession>A0AAW0HXL4</accession>
<reference evidence="8 9" key="1">
    <citation type="journal article" date="2023" name="bioRxiv">
        <title>Conserved and derived expression patterns and positive selection on dental genes reveal complex evolutionary context of ever-growing rodent molars.</title>
        <authorList>
            <person name="Calamari Z.T."/>
            <person name="Song A."/>
            <person name="Cohen E."/>
            <person name="Akter M."/>
            <person name="Roy R.D."/>
            <person name="Hallikas O."/>
            <person name="Christensen M.M."/>
            <person name="Li P."/>
            <person name="Marangoni P."/>
            <person name="Jernvall J."/>
            <person name="Klein O.D."/>
        </authorList>
    </citation>
    <scope>NUCLEOTIDE SEQUENCE [LARGE SCALE GENOMIC DNA]</scope>
    <source>
        <strain evidence="8">V071</strain>
    </source>
</reference>
<dbReference type="InterPro" id="IPR000716">
    <property type="entry name" value="Thyroglobulin_1"/>
</dbReference>
<dbReference type="EMBL" id="JBBHLL010000289">
    <property type="protein sequence ID" value="KAK7806853.1"/>
    <property type="molecule type" value="Genomic_DNA"/>
</dbReference>
<dbReference type="GO" id="GO:0050840">
    <property type="term" value="F:extracellular matrix binding"/>
    <property type="evidence" value="ECO:0007669"/>
    <property type="project" value="TreeGrafter"/>
</dbReference>
<sequence length="123" mass="13798">MEYVSRCVAERKYTQEQARKEFQQVFIPECNDDGTYSQVQCHSYTGYCWCVTPNGRPISGTAVAHKTPRCPGQRRLEPQWDAQNTGPETGTPQVALQTIRGSVYAGHSGSSSFLLGWTLEKHN</sequence>
<evidence type="ECO:0000259" key="7">
    <source>
        <dbReference type="PROSITE" id="PS51162"/>
    </source>
</evidence>
<evidence type="ECO:0000256" key="5">
    <source>
        <dbReference type="PROSITE-ProRule" id="PRU00500"/>
    </source>
</evidence>
<comment type="caution">
    <text evidence="5">Lacks conserved residue(s) required for the propagation of feature annotation.</text>
</comment>
<dbReference type="PROSITE" id="PS51162">
    <property type="entry name" value="THYROGLOBULIN_1_2"/>
    <property type="match status" value="1"/>
</dbReference>